<evidence type="ECO:0000256" key="3">
    <source>
        <dbReference type="ARBA" id="ARBA00022692"/>
    </source>
</evidence>
<dbReference type="InterPro" id="IPR020846">
    <property type="entry name" value="MFS_dom"/>
</dbReference>
<dbReference type="Proteomes" id="UP001365846">
    <property type="component" value="Unassembled WGS sequence"/>
</dbReference>
<feature type="transmembrane region" description="Helical" evidence="6">
    <location>
        <begin position="254"/>
        <end position="274"/>
    </location>
</feature>
<feature type="transmembrane region" description="Helical" evidence="6">
    <location>
        <begin position="377"/>
        <end position="397"/>
    </location>
</feature>
<accession>A0ABU8VEH3</accession>
<name>A0ABU8VEH3_9BURK</name>
<comment type="caution">
    <text evidence="8">The sequence shown here is derived from an EMBL/GenBank/DDBJ whole genome shotgun (WGS) entry which is preliminary data.</text>
</comment>
<reference evidence="8 9" key="1">
    <citation type="submission" date="2024-03" db="EMBL/GenBank/DDBJ databases">
        <title>Novel species of the genus Variovorax.</title>
        <authorList>
            <person name="Liu Q."/>
            <person name="Xin Y.-H."/>
        </authorList>
    </citation>
    <scope>NUCLEOTIDE SEQUENCE [LARGE SCALE GENOMIC DNA]</scope>
    <source>
        <strain evidence="8 9">KACC 18899</strain>
    </source>
</reference>
<evidence type="ECO:0000256" key="4">
    <source>
        <dbReference type="ARBA" id="ARBA00022989"/>
    </source>
</evidence>
<dbReference type="InterPro" id="IPR036259">
    <property type="entry name" value="MFS_trans_sf"/>
</dbReference>
<feature type="transmembrane region" description="Helical" evidence="6">
    <location>
        <begin position="310"/>
        <end position="333"/>
    </location>
</feature>
<keyword evidence="3 6" id="KW-0812">Transmembrane</keyword>
<comment type="subcellular location">
    <subcellularLocation>
        <location evidence="1">Cell membrane</location>
        <topology evidence="1">Multi-pass membrane protein</topology>
    </subcellularLocation>
</comment>
<feature type="transmembrane region" description="Helical" evidence="6">
    <location>
        <begin position="354"/>
        <end position="371"/>
    </location>
</feature>
<gene>
    <name evidence="8" type="ORF">WKW77_13395</name>
</gene>
<feature type="transmembrane region" description="Helical" evidence="6">
    <location>
        <begin position="46"/>
        <end position="66"/>
    </location>
</feature>
<dbReference type="Pfam" id="PF07690">
    <property type="entry name" value="MFS_1"/>
    <property type="match status" value="1"/>
</dbReference>
<keyword evidence="5 6" id="KW-0472">Membrane</keyword>
<dbReference type="RefSeq" id="WP_340357336.1">
    <property type="nucleotide sequence ID" value="NZ_JBBKZU010000005.1"/>
</dbReference>
<dbReference type="Gene3D" id="1.20.1250.20">
    <property type="entry name" value="MFS general substrate transporter like domains"/>
    <property type="match status" value="1"/>
</dbReference>
<evidence type="ECO:0000256" key="5">
    <source>
        <dbReference type="ARBA" id="ARBA00023136"/>
    </source>
</evidence>
<feature type="domain" description="Major facilitator superfamily (MFS) profile" evidence="7">
    <location>
        <begin position="1"/>
        <end position="401"/>
    </location>
</feature>
<dbReference type="PANTHER" id="PTHR23513:SF6">
    <property type="entry name" value="MAJOR FACILITATOR SUPERFAMILY ASSOCIATED DOMAIN-CONTAINING PROTEIN"/>
    <property type="match status" value="1"/>
</dbReference>
<keyword evidence="4 6" id="KW-1133">Transmembrane helix</keyword>
<dbReference type="InterPro" id="IPR011701">
    <property type="entry name" value="MFS"/>
</dbReference>
<feature type="transmembrane region" description="Helical" evidence="6">
    <location>
        <begin position="286"/>
        <end position="304"/>
    </location>
</feature>
<keyword evidence="2" id="KW-1003">Cell membrane</keyword>
<feature type="transmembrane region" description="Helical" evidence="6">
    <location>
        <begin position="21"/>
        <end position="40"/>
    </location>
</feature>
<dbReference type="EMBL" id="JBBKZU010000005">
    <property type="protein sequence ID" value="MEJ8812070.1"/>
    <property type="molecule type" value="Genomic_DNA"/>
</dbReference>
<proteinExistence type="predicted"/>
<evidence type="ECO:0000256" key="6">
    <source>
        <dbReference type="SAM" id="Phobius"/>
    </source>
</evidence>
<protein>
    <submittedName>
        <fullName evidence="8">MFS transporter</fullName>
    </submittedName>
</protein>
<evidence type="ECO:0000256" key="1">
    <source>
        <dbReference type="ARBA" id="ARBA00004651"/>
    </source>
</evidence>
<evidence type="ECO:0000256" key="2">
    <source>
        <dbReference type="ARBA" id="ARBA00022475"/>
    </source>
</evidence>
<evidence type="ECO:0000313" key="9">
    <source>
        <dbReference type="Proteomes" id="UP001365846"/>
    </source>
</evidence>
<evidence type="ECO:0000259" key="7">
    <source>
        <dbReference type="PROSITE" id="PS50850"/>
    </source>
</evidence>
<organism evidence="8 9">
    <name type="scientific">Variovorax ureilyticus</name>
    <dbReference type="NCBI Taxonomy" id="1836198"/>
    <lineage>
        <taxon>Bacteria</taxon>
        <taxon>Pseudomonadati</taxon>
        <taxon>Pseudomonadota</taxon>
        <taxon>Betaproteobacteria</taxon>
        <taxon>Burkholderiales</taxon>
        <taxon>Comamonadaceae</taxon>
        <taxon>Variovorax</taxon>
    </lineage>
</organism>
<sequence>MAAERRGKRTHTGRFLTVQTLAGFSQWIDVFLIFSIPSFLWQASPARIALLAALFGIPSLFLGPFIGAFLDRIDPRRILYLGIFARSVLTAAIAFAPNYWSFAALTLLKGLANLCYWPASSIITNRLVGSNERVRYFSSLSALDQVSKIVTPLIAGALTLLLNSQVIFLFSACMTMVAAALLPRLLSKTGLHWKAPTSGEKHSPVRLRDILNLPRNLIVTIALSVGISLSLAVYDPHLARFLSHSGFNPRTFSIVVSSTGVGAVTGALLVRFFFANATVASLVRSGIGIFTIAITSAAVISSFYMEYAGVGTLVVLWLLNGLGYELFMIGSGVNLQNLCPVSMLGRVSTSVRSLQMLVVVTGPSIGAWLISAHSWSMPFVVAAAFAWLLLGLSITGLKANFSRPFGKAA</sequence>
<dbReference type="SUPFAM" id="SSF103473">
    <property type="entry name" value="MFS general substrate transporter"/>
    <property type="match status" value="1"/>
</dbReference>
<feature type="transmembrane region" description="Helical" evidence="6">
    <location>
        <begin position="78"/>
        <end position="100"/>
    </location>
</feature>
<evidence type="ECO:0000313" key="8">
    <source>
        <dbReference type="EMBL" id="MEJ8812070.1"/>
    </source>
</evidence>
<dbReference type="PANTHER" id="PTHR23513">
    <property type="entry name" value="INTEGRAL MEMBRANE EFFLUX PROTEIN-RELATED"/>
    <property type="match status" value="1"/>
</dbReference>
<keyword evidence="9" id="KW-1185">Reference proteome</keyword>
<feature type="transmembrane region" description="Helical" evidence="6">
    <location>
        <begin position="216"/>
        <end position="234"/>
    </location>
</feature>
<dbReference type="PROSITE" id="PS50850">
    <property type="entry name" value="MFS"/>
    <property type="match status" value="1"/>
</dbReference>